<dbReference type="InterPro" id="IPR041715">
    <property type="entry name" value="HisRS-like_core"/>
</dbReference>
<comment type="miscellaneous">
    <text evidence="7">This function is generally fulfilled by the C-terminal part of HisG, which is missing in some bacteria such as this one.</text>
</comment>
<keyword evidence="7" id="KW-0028">Amino-acid biosynthesis</keyword>
<dbReference type="InterPro" id="IPR004516">
    <property type="entry name" value="HisRS/HisZ"/>
</dbReference>
<comment type="similarity">
    <text evidence="3 7">Belongs to the class-II aminoacyl-tRNA synthetase family. HisZ subfamily.</text>
</comment>
<name>A0A177N410_9GAMM</name>
<keyword evidence="5 7" id="KW-0963">Cytoplasm</keyword>
<feature type="binding site" evidence="8">
    <location>
        <begin position="83"/>
        <end position="85"/>
    </location>
    <ligand>
        <name>L-histidine</name>
        <dbReference type="ChEBI" id="CHEBI:57595"/>
    </ligand>
</feature>
<feature type="binding site" evidence="8">
    <location>
        <position position="275"/>
    </location>
    <ligand>
        <name>L-histidine</name>
        <dbReference type="ChEBI" id="CHEBI:57595"/>
    </ligand>
</feature>
<dbReference type="Proteomes" id="UP000077857">
    <property type="component" value="Unassembled WGS sequence"/>
</dbReference>
<accession>A0A177N410</accession>
<reference evidence="10 11" key="1">
    <citation type="submission" date="2016-03" db="EMBL/GenBank/DDBJ databases">
        <authorList>
            <person name="Ploux O."/>
        </authorList>
    </citation>
    <scope>NUCLEOTIDE SEQUENCE [LARGE SCALE GENOMIC DNA]</scope>
    <source>
        <strain evidence="10 11">R-45378</strain>
    </source>
</reference>
<evidence type="ECO:0000256" key="5">
    <source>
        <dbReference type="ARBA" id="ARBA00022490"/>
    </source>
</evidence>
<comment type="subunit">
    <text evidence="7">Heteromultimer composed of HisG and HisZ subunits.</text>
</comment>
<dbReference type="InterPro" id="IPR004517">
    <property type="entry name" value="HisZ"/>
</dbReference>
<dbReference type="Pfam" id="PF13393">
    <property type="entry name" value="tRNA-synt_His"/>
    <property type="match status" value="1"/>
</dbReference>
<evidence type="ECO:0000256" key="1">
    <source>
        <dbReference type="ARBA" id="ARBA00004496"/>
    </source>
</evidence>
<proteinExistence type="inferred from homology"/>
<dbReference type="HAMAP" id="MF_00125">
    <property type="entry name" value="HisZ"/>
    <property type="match status" value="1"/>
</dbReference>
<evidence type="ECO:0000256" key="7">
    <source>
        <dbReference type="HAMAP-Rule" id="MF_00125"/>
    </source>
</evidence>
<evidence type="ECO:0000256" key="4">
    <source>
        <dbReference type="ARBA" id="ARBA00020397"/>
    </source>
</evidence>
<feature type="binding site" evidence="8">
    <location>
        <position position="126"/>
    </location>
    <ligand>
        <name>L-histidine</name>
        <dbReference type="ChEBI" id="CHEBI:57595"/>
    </ligand>
</feature>
<sequence>MQRKDNWLLPEGIGEVLPEQAAHLENLRRKLLDTFACWGYQLVIPPFVDFLDSLLTGSGHDLELQTFKLTDQLSGEMLGVRADMTPQVARIDAHHLQHDGPTRLCYAGTVLHAVGDPLEKSRSPMQIGAELYGHAGLESDYEVIRLMLEMLAISGLQNVHLDLGHVAIYRALAEQAGLNQQQESELFDVLQRKARTELVELLAGFAIDERFQAIFNALPKLNGGRDVLDKADAVLAGLPCSGIIGAALADLRGIADKLRRDFPGLSVSFDLAELRGYHYHTGMVFAAFVPALGKEIARGGRYDNIGARFGRARAATGFSADLKVLAAMFEDADSARQIVYAPLGEDADLLEAIRDLRAQGEVVIQHLPGQAEAAAQMGCNAILENQNQRWVVKPLV</sequence>
<evidence type="ECO:0000256" key="6">
    <source>
        <dbReference type="ARBA" id="ARBA00025246"/>
    </source>
</evidence>
<dbReference type="InterPro" id="IPR045864">
    <property type="entry name" value="aa-tRNA-synth_II/BPL/LPL"/>
</dbReference>
<evidence type="ECO:0000259" key="9">
    <source>
        <dbReference type="Pfam" id="PF13393"/>
    </source>
</evidence>
<dbReference type="PANTHER" id="PTHR11476:SF7">
    <property type="entry name" value="HISTIDINE--TRNA LIGASE"/>
    <property type="match status" value="1"/>
</dbReference>
<evidence type="ECO:0000313" key="10">
    <source>
        <dbReference type="EMBL" id="OAI12404.1"/>
    </source>
</evidence>
<dbReference type="GO" id="GO:0016757">
    <property type="term" value="F:glycosyltransferase activity"/>
    <property type="evidence" value="ECO:0007669"/>
    <property type="project" value="UniProtKB-KW"/>
</dbReference>
<dbReference type="NCBIfam" id="TIGR00443">
    <property type="entry name" value="hisZ_biosyn_reg"/>
    <property type="match status" value="1"/>
</dbReference>
<protein>
    <recommendedName>
        <fullName evidence="4 7">ATP phosphoribosyltransferase regulatory subunit</fullName>
    </recommendedName>
</protein>
<evidence type="ECO:0000313" key="11">
    <source>
        <dbReference type="Proteomes" id="UP000077857"/>
    </source>
</evidence>
<evidence type="ECO:0000256" key="3">
    <source>
        <dbReference type="ARBA" id="ARBA00005539"/>
    </source>
</evidence>
<organism evidence="10 11">
    <name type="scientific">Methylomonas koyamae</name>
    <dbReference type="NCBI Taxonomy" id="702114"/>
    <lineage>
        <taxon>Bacteria</taxon>
        <taxon>Pseudomonadati</taxon>
        <taxon>Pseudomonadota</taxon>
        <taxon>Gammaproteobacteria</taxon>
        <taxon>Methylococcales</taxon>
        <taxon>Methylococcaceae</taxon>
        <taxon>Methylomonas</taxon>
    </lineage>
</organism>
<evidence type="ECO:0000256" key="2">
    <source>
        <dbReference type="ARBA" id="ARBA00004667"/>
    </source>
</evidence>
<dbReference type="CDD" id="cd00773">
    <property type="entry name" value="HisRS-like_core"/>
    <property type="match status" value="1"/>
</dbReference>
<dbReference type="RefSeq" id="WP_064041964.1">
    <property type="nucleotide sequence ID" value="NZ_LUUJ01000110.1"/>
</dbReference>
<keyword evidence="10" id="KW-0328">Glycosyltransferase</keyword>
<dbReference type="PIRSF" id="PIRSF001549">
    <property type="entry name" value="His-tRNA_synth"/>
    <property type="match status" value="1"/>
</dbReference>
<evidence type="ECO:0000256" key="8">
    <source>
        <dbReference type="PIRSR" id="PIRSR001549-1"/>
    </source>
</evidence>
<comment type="function">
    <text evidence="6 7">Required for the first step of histidine biosynthesis. May allow the feedback regulation of ATP phosphoribosyltransferase activity by histidine.</text>
</comment>
<dbReference type="SUPFAM" id="SSF55681">
    <property type="entry name" value="Class II aaRS and biotin synthetases"/>
    <property type="match status" value="1"/>
</dbReference>
<comment type="subcellular location">
    <subcellularLocation>
        <location evidence="1 7">Cytoplasm</location>
    </subcellularLocation>
</comment>
<feature type="binding site" evidence="8">
    <location>
        <position position="130"/>
    </location>
    <ligand>
        <name>L-histidine</name>
        <dbReference type="ChEBI" id="CHEBI:57595"/>
    </ligand>
</feature>
<dbReference type="UniPathway" id="UPA00031">
    <property type="reaction ID" value="UER00006"/>
</dbReference>
<dbReference type="EMBL" id="LUUJ01000110">
    <property type="protein sequence ID" value="OAI12404.1"/>
    <property type="molecule type" value="Genomic_DNA"/>
</dbReference>
<dbReference type="GO" id="GO:0000105">
    <property type="term" value="P:L-histidine biosynthetic process"/>
    <property type="evidence" value="ECO:0007669"/>
    <property type="project" value="UniProtKB-UniRule"/>
</dbReference>
<dbReference type="AlphaFoldDB" id="A0A177N410"/>
<dbReference type="PANTHER" id="PTHR11476">
    <property type="entry name" value="HISTIDYL-TRNA SYNTHETASE"/>
    <property type="match status" value="1"/>
</dbReference>
<keyword evidence="7" id="KW-0368">Histidine biosynthesis</keyword>
<comment type="caution">
    <text evidence="10">The sequence shown here is derived from an EMBL/GenBank/DDBJ whole genome shotgun (WGS) entry which is preliminary data.</text>
</comment>
<dbReference type="NCBIfam" id="NF009086">
    <property type="entry name" value="PRK12421.1"/>
    <property type="match status" value="1"/>
</dbReference>
<keyword evidence="10" id="KW-0808">Transferase</keyword>
<dbReference type="GO" id="GO:0005737">
    <property type="term" value="C:cytoplasm"/>
    <property type="evidence" value="ECO:0007669"/>
    <property type="project" value="UniProtKB-SubCell"/>
</dbReference>
<dbReference type="NCBIfam" id="NF008935">
    <property type="entry name" value="PRK12292.1-1"/>
    <property type="match status" value="1"/>
</dbReference>
<comment type="pathway">
    <text evidence="2 7">Amino-acid biosynthesis; L-histidine biosynthesis; L-histidine from 5-phospho-alpha-D-ribose 1-diphosphate: step 1/9.</text>
</comment>
<dbReference type="Gene3D" id="3.30.930.10">
    <property type="entry name" value="Bira Bifunctional Protein, Domain 2"/>
    <property type="match status" value="1"/>
</dbReference>
<dbReference type="OrthoDB" id="9769617at2"/>
<feature type="domain" description="Class II Histidinyl-tRNA synthetase (HisRS)-like catalytic core" evidence="9">
    <location>
        <begin position="12"/>
        <end position="324"/>
    </location>
</feature>
<gene>
    <name evidence="7 10" type="primary">hisZ</name>
    <name evidence="10" type="ORF">A1507_02665</name>
</gene>